<organism evidence="1 2">
    <name type="scientific">Ignatzschineria rhizosphaerae</name>
    <dbReference type="NCBI Taxonomy" id="2923279"/>
    <lineage>
        <taxon>Bacteria</taxon>
        <taxon>Pseudomonadati</taxon>
        <taxon>Pseudomonadota</taxon>
        <taxon>Gammaproteobacteria</taxon>
        <taxon>Cardiobacteriales</taxon>
        <taxon>Ignatzschineriaceae</taxon>
        <taxon>Ignatzschineria</taxon>
    </lineage>
</organism>
<evidence type="ECO:0000313" key="2">
    <source>
        <dbReference type="Proteomes" id="UP000829542"/>
    </source>
</evidence>
<dbReference type="EMBL" id="CP093379">
    <property type="protein sequence ID" value="UNM95537.1"/>
    <property type="molecule type" value="Genomic_DNA"/>
</dbReference>
<evidence type="ECO:0000313" key="1">
    <source>
        <dbReference type="EMBL" id="UNM95537.1"/>
    </source>
</evidence>
<dbReference type="RefSeq" id="WP_242147879.1">
    <property type="nucleotide sequence ID" value="NZ_CP093379.1"/>
</dbReference>
<dbReference type="InterPro" id="IPR058630">
    <property type="entry name" value="T4_Y16D"/>
</dbReference>
<protein>
    <submittedName>
        <fullName evidence="1">Uncharacterized protein</fullName>
    </submittedName>
</protein>
<keyword evidence="2" id="KW-1185">Reference proteome</keyword>
<accession>A0ABY3X248</accession>
<gene>
    <name evidence="1" type="ORF">MMG00_09920</name>
</gene>
<dbReference type="Pfam" id="PF26092">
    <property type="entry name" value="T4_Y16D"/>
    <property type="match status" value="1"/>
</dbReference>
<reference evidence="1 2" key="1">
    <citation type="submission" date="2022-03" db="EMBL/GenBank/DDBJ databases">
        <title>Ignatzschineria rhizosphaerae HR5S32.</title>
        <authorList>
            <person name="Sun J.Q."/>
            <person name="Feng J.Y."/>
        </authorList>
    </citation>
    <scope>NUCLEOTIDE SEQUENCE [LARGE SCALE GENOMIC DNA]</scope>
    <source>
        <strain evidence="1 2">HR5S32</strain>
    </source>
</reference>
<name>A0ABY3X248_9GAMM</name>
<proteinExistence type="predicted"/>
<dbReference type="Proteomes" id="UP000829542">
    <property type="component" value="Chromosome"/>
</dbReference>
<sequence length="122" mass="13697">MNTNERVISAAIRYEAFQFESDEIITIEIMGITYDHAIECNIAGYAEPLEGIELGFITSHKRFVDAKTAKKIAVMQNQLKLLNENGIKSSELLKEGFTEITLNGSERTVISLLGQLKPEDLY</sequence>